<keyword evidence="7" id="KW-0862">Zinc</keyword>
<feature type="domain" description="Pre-SET" evidence="9">
    <location>
        <begin position="141"/>
        <end position="211"/>
    </location>
</feature>
<dbReference type="EMBL" id="JARJCW010000011">
    <property type="protein sequence ID" value="KAJ7219049.1"/>
    <property type="molecule type" value="Genomic_DNA"/>
</dbReference>
<proteinExistence type="predicted"/>
<dbReference type="SUPFAM" id="SSF82199">
    <property type="entry name" value="SET domain"/>
    <property type="match status" value="1"/>
</dbReference>
<dbReference type="PROSITE" id="PS50280">
    <property type="entry name" value="SET"/>
    <property type="match status" value="1"/>
</dbReference>
<name>A0AAD6VP57_9AGAR</name>
<reference evidence="11" key="1">
    <citation type="submission" date="2023-03" db="EMBL/GenBank/DDBJ databases">
        <title>Massive genome expansion in bonnet fungi (Mycena s.s.) driven by repeated elements and novel gene families across ecological guilds.</title>
        <authorList>
            <consortium name="Lawrence Berkeley National Laboratory"/>
            <person name="Harder C.B."/>
            <person name="Miyauchi S."/>
            <person name="Viragh M."/>
            <person name="Kuo A."/>
            <person name="Thoen E."/>
            <person name="Andreopoulos B."/>
            <person name="Lu D."/>
            <person name="Skrede I."/>
            <person name="Drula E."/>
            <person name="Henrissat B."/>
            <person name="Morin E."/>
            <person name="Kohler A."/>
            <person name="Barry K."/>
            <person name="LaButti K."/>
            <person name="Morin E."/>
            <person name="Salamov A."/>
            <person name="Lipzen A."/>
            <person name="Mereny Z."/>
            <person name="Hegedus B."/>
            <person name="Baldrian P."/>
            <person name="Stursova M."/>
            <person name="Weitz H."/>
            <person name="Taylor A."/>
            <person name="Grigoriev I.V."/>
            <person name="Nagy L.G."/>
            <person name="Martin F."/>
            <person name="Kauserud H."/>
        </authorList>
    </citation>
    <scope>NUCLEOTIDE SEQUENCE</scope>
    <source>
        <strain evidence="11">9144</strain>
    </source>
</reference>
<dbReference type="SMART" id="SM00468">
    <property type="entry name" value="PreSET"/>
    <property type="match status" value="1"/>
</dbReference>
<feature type="domain" description="SET" evidence="8">
    <location>
        <begin position="214"/>
        <end position="342"/>
    </location>
</feature>
<keyword evidence="6" id="KW-0479">Metal-binding</keyword>
<protein>
    <recommendedName>
        <fullName evidence="13">SET domain-containing protein</fullName>
    </recommendedName>
</protein>
<keyword evidence="2" id="KW-0158">Chromosome</keyword>
<organism evidence="11 12">
    <name type="scientific">Mycena pura</name>
    <dbReference type="NCBI Taxonomy" id="153505"/>
    <lineage>
        <taxon>Eukaryota</taxon>
        <taxon>Fungi</taxon>
        <taxon>Dikarya</taxon>
        <taxon>Basidiomycota</taxon>
        <taxon>Agaricomycotina</taxon>
        <taxon>Agaricomycetes</taxon>
        <taxon>Agaricomycetidae</taxon>
        <taxon>Agaricales</taxon>
        <taxon>Marasmiineae</taxon>
        <taxon>Mycenaceae</taxon>
        <taxon>Mycena</taxon>
    </lineage>
</organism>
<dbReference type="InterPro" id="IPR007728">
    <property type="entry name" value="Pre-SET_dom"/>
</dbReference>
<evidence type="ECO:0000256" key="3">
    <source>
        <dbReference type="ARBA" id="ARBA00022603"/>
    </source>
</evidence>
<evidence type="ECO:0000256" key="5">
    <source>
        <dbReference type="ARBA" id="ARBA00022691"/>
    </source>
</evidence>
<dbReference type="Proteomes" id="UP001219525">
    <property type="component" value="Unassembled WGS sequence"/>
</dbReference>
<feature type="domain" description="Post-SET" evidence="10">
    <location>
        <begin position="361"/>
        <end position="377"/>
    </location>
</feature>
<evidence type="ECO:0000256" key="1">
    <source>
        <dbReference type="ARBA" id="ARBA00004286"/>
    </source>
</evidence>
<dbReference type="InterPro" id="IPR046341">
    <property type="entry name" value="SET_dom_sf"/>
</dbReference>
<accession>A0AAD6VP57</accession>
<evidence type="ECO:0000313" key="11">
    <source>
        <dbReference type="EMBL" id="KAJ7219049.1"/>
    </source>
</evidence>
<keyword evidence="4" id="KW-0808">Transferase</keyword>
<dbReference type="InterPro" id="IPR050973">
    <property type="entry name" value="H3K9_Histone-Lys_N-MTase"/>
</dbReference>
<evidence type="ECO:0000259" key="9">
    <source>
        <dbReference type="PROSITE" id="PS50867"/>
    </source>
</evidence>
<dbReference type="InterPro" id="IPR003616">
    <property type="entry name" value="Post-SET_dom"/>
</dbReference>
<keyword evidence="5" id="KW-0949">S-adenosyl-L-methionine</keyword>
<keyword evidence="12" id="KW-1185">Reference proteome</keyword>
<evidence type="ECO:0000259" key="10">
    <source>
        <dbReference type="PROSITE" id="PS50868"/>
    </source>
</evidence>
<dbReference type="GO" id="GO:0032259">
    <property type="term" value="P:methylation"/>
    <property type="evidence" value="ECO:0007669"/>
    <property type="project" value="UniProtKB-KW"/>
</dbReference>
<dbReference type="GO" id="GO:0005694">
    <property type="term" value="C:chromosome"/>
    <property type="evidence" value="ECO:0007669"/>
    <property type="project" value="UniProtKB-SubCell"/>
</dbReference>
<sequence>MSSNDFNSSVDSLPRSPLSTKAVSILKNTFTSIEEYPILTWEAYRQDLNNFNHRVYYARDLVSLLHDYINSYEESFRLSPHMRLVFEGAIRENTAEDDPDAPWIEVINTIDDEPTPPWEFYYTNKIWLGDGIEPSDMTELVGCDCKGQCDPKSTTCSCLMKQQEYIRDFYTPGFGYDYKGRLRIPGVPVFECNAHCSCDDDECKNRVVQKGRKCSVNIRKTPNKGWGVFASKKIAKGTYIGLYSGEFLKDDECERRGLVYDQSGRTYLLDIDFYHLKPFGDVQYVVDAYHAGNFTRFLNNSCDPNCKVNPCYINEPDIRRPLLALFATRDVGIGEELCFNYNGHDPDNPEDDDDLLGTKSIKNKCYCGAVKCRGKCISLSTGLSEALIHRIYVWLIYLYKSLYVPL</sequence>
<dbReference type="PANTHER" id="PTHR46223">
    <property type="entry name" value="HISTONE-LYSINE N-METHYLTRANSFERASE SUV39H"/>
    <property type="match status" value="1"/>
</dbReference>
<evidence type="ECO:0000256" key="2">
    <source>
        <dbReference type="ARBA" id="ARBA00022454"/>
    </source>
</evidence>
<dbReference type="Gene3D" id="2.170.270.10">
    <property type="entry name" value="SET domain"/>
    <property type="match status" value="1"/>
</dbReference>
<dbReference type="GO" id="GO:0008270">
    <property type="term" value="F:zinc ion binding"/>
    <property type="evidence" value="ECO:0007669"/>
    <property type="project" value="InterPro"/>
</dbReference>
<dbReference type="Pfam" id="PF00856">
    <property type="entry name" value="SET"/>
    <property type="match status" value="1"/>
</dbReference>
<evidence type="ECO:0000259" key="8">
    <source>
        <dbReference type="PROSITE" id="PS50280"/>
    </source>
</evidence>
<dbReference type="AlphaFoldDB" id="A0AAD6VP57"/>
<comment type="caution">
    <text evidence="11">The sequence shown here is derived from an EMBL/GenBank/DDBJ whole genome shotgun (WGS) entry which is preliminary data.</text>
</comment>
<dbReference type="GO" id="GO:0005634">
    <property type="term" value="C:nucleus"/>
    <property type="evidence" value="ECO:0007669"/>
    <property type="project" value="InterPro"/>
</dbReference>
<dbReference type="PROSITE" id="PS50867">
    <property type="entry name" value="PRE_SET"/>
    <property type="match status" value="1"/>
</dbReference>
<gene>
    <name evidence="11" type="ORF">GGX14DRAFT_355601</name>
</gene>
<dbReference type="PANTHER" id="PTHR46223:SF4">
    <property type="entry name" value="HISTONE-LYSINE N-METHYLTRANSFERASE-RELATED"/>
    <property type="match status" value="1"/>
</dbReference>
<comment type="subcellular location">
    <subcellularLocation>
        <location evidence="1">Chromosome</location>
    </subcellularLocation>
</comment>
<dbReference type="GO" id="GO:0046974">
    <property type="term" value="F:histone H3K9 methyltransferase activity"/>
    <property type="evidence" value="ECO:0007669"/>
    <property type="project" value="TreeGrafter"/>
</dbReference>
<dbReference type="InterPro" id="IPR001214">
    <property type="entry name" value="SET_dom"/>
</dbReference>
<evidence type="ECO:0000256" key="6">
    <source>
        <dbReference type="ARBA" id="ARBA00022723"/>
    </source>
</evidence>
<dbReference type="SMART" id="SM00317">
    <property type="entry name" value="SET"/>
    <property type="match status" value="1"/>
</dbReference>
<dbReference type="PROSITE" id="PS50868">
    <property type="entry name" value="POST_SET"/>
    <property type="match status" value="1"/>
</dbReference>
<evidence type="ECO:0008006" key="13">
    <source>
        <dbReference type="Google" id="ProtNLM"/>
    </source>
</evidence>
<evidence type="ECO:0000256" key="4">
    <source>
        <dbReference type="ARBA" id="ARBA00022679"/>
    </source>
</evidence>
<keyword evidence="3" id="KW-0489">Methyltransferase</keyword>
<evidence type="ECO:0000313" key="12">
    <source>
        <dbReference type="Proteomes" id="UP001219525"/>
    </source>
</evidence>
<evidence type="ECO:0000256" key="7">
    <source>
        <dbReference type="ARBA" id="ARBA00022833"/>
    </source>
</evidence>
<dbReference type="Pfam" id="PF05033">
    <property type="entry name" value="Pre-SET"/>
    <property type="match status" value="1"/>
</dbReference>